<organism evidence="2 3">
    <name type="scientific">Planococcus dechangensis</name>
    <dbReference type="NCBI Taxonomy" id="1176255"/>
    <lineage>
        <taxon>Bacteria</taxon>
        <taxon>Bacillati</taxon>
        <taxon>Bacillota</taxon>
        <taxon>Bacilli</taxon>
        <taxon>Bacillales</taxon>
        <taxon>Caryophanaceae</taxon>
        <taxon>Planococcus</taxon>
    </lineage>
</organism>
<keyword evidence="1" id="KW-1133">Transmembrane helix</keyword>
<dbReference type="EMBL" id="JBHSGL010000015">
    <property type="protein sequence ID" value="MFC4714165.1"/>
    <property type="molecule type" value="Genomic_DNA"/>
</dbReference>
<feature type="transmembrane region" description="Helical" evidence="1">
    <location>
        <begin position="12"/>
        <end position="30"/>
    </location>
</feature>
<keyword evidence="1" id="KW-0472">Membrane</keyword>
<evidence type="ECO:0008006" key="4">
    <source>
        <dbReference type="Google" id="ProtNLM"/>
    </source>
</evidence>
<evidence type="ECO:0000256" key="1">
    <source>
        <dbReference type="SAM" id="Phobius"/>
    </source>
</evidence>
<evidence type="ECO:0000313" key="3">
    <source>
        <dbReference type="Proteomes" id="UP001595932"/>
    </source>
</evidence>
<feature type="transmembrane region" description="Helical" evidence="1">
    <location>
        <begin position="35"/>
        <end position="55"/>
    </location>
</feature>
<name>A0ABV9MGD3_9BACL</name>
<comment type="caution">
    <text evidence="2">The sequence shown here is derived from an EMBL/GenBank/DDBJ whole genome shotgun (WGS) entry which is preliminary data.</text>
</comment>
<keyword evidence="1" id="KW-0812">Transmembrane</keyword>
<accession>A0ABV9MGD3</accession>
<dbReference type="RefSeq" id="WP_377279892.1">
    <property type="nucleotide sequence ID" value="NZ_JBHSGL010000015.1"/>
</dbReference>
<feature type="transmembrane region" description="Helical" evidence="1">
    <location>
        <begin position="61"/>
        <end position="85"/>
    </location>
</feature>
<dbReference type="Proteomes" id="UP001595932">
    <property type="component" value="Unassembled WGS sequence"/>
</dbReference>
<reference evidence="3" key="1">
    <citation type="journal article" date="2019" name="Int. J. Syst. Evol. Microbiol.">
        <title>The Global Catalogue of Microorganisms (GCM) 10K type strain sequencing project: providing services to taxonomists for standard genome sequencing and annotation.</title>
        <authorList>
            <consortium name="The Broad Institute Genomics Platform"/>
            <consortium name="The Broad Institute Genome Sequencing Center for Infectious Disease"/>
            <person name="Wu L."/>
            <person name="Ma J."/>
        </authorList>
    </citation>
    <scope>NUCLEOTIDE SEQUENCE [LARGE SCALE GENOMIC DNA]</scope>
    <source>
        <strain evidence="3">CGMCC 1.12151</strain>
    </source>
</reference>
<keyword evidence="3" id="KW-1185">Reference proteome</keyword>
<protein>
    <recommendedName>
        <fullName evidence="4">YesK-like protein</fullName>
    </recommendedName>
</protein>
<proteinExistence type="predicted"/>
<evidence type="ECO:0000313" key="2">
    <source>
        <dbReference type="EMBL" id="MFC4714165.1"/>
    </source>
</evidence>
<sequence>MSSEMMDNLFLSAPIIVLVVACAGIVRSVLKNRKYLIGFIFLLIGGGIYYWGLYVGKWEGIAISLFIGGGMVLLGLLTLLITVIYSKAKAAKKRRGLS</sequence>
<gene>
    <name evidence="2" type="ORF">ACFO5U_15050</name>
</gene>